<dbReference type="InterPro" id="IPR002220">
    <property type="entry name" value="DapA-like"/>
</dbReference>
<feature type="active site" description="Proton donor/acceptor" evidence="4">
    <location>
        <position position="141"/>
    </location>
</feature>
<dbReference type="EMBL" id="SNWN01000011">
    <property type="protein sequence ID" value="TDO20370.1"/>
    <property type="molecule type" value="Genomic_DNA"/>
</dbReference>
<keyword evidence="1 3" id="KW-0456">Lyase</keyword>
<dbReference type="Pfam" id="PF00701">
    <property type="entry name" value="DHDPS"/>
    <property type="match status" value="1"/>
</dbReference>
<dbReference type="Proteomes" id="UP000295518">
    <property type="component" value="Unassembled WGS sequence"/>
</dbReference>
<evidence type="ECO:0000313" key="6">
    <source>
        <dbReference type="EMBL" id="TDO20370.1"/>
    </source>
</evidence>
<feature type="active site" description="Schiff-base intermediate with substrate" evidence="4">
    <location>
        <position position="169"/>
    </location>
</feature>
<gene>
    <name evidence="6" type="ORF">EI74_0448</name>
</gene>
<comment type="similarity">
    <text evidence="3">Belongs to the DapA family.</text>
</comment>
<dbReference type="SMART" id="SM01130">
    <property type="entry name" value="DHDPS"/>
    <property type="match status" value="1"/>
</dbReference>
<dbReference type="GO" id="GO:0005829">
    <property type="term" value="C:cytosol"/>
    <property type="evidence" value="ECO:0007669"/>
    <property type="project" value="TreeGrafter"/>
</dbReference>
<dbReference type="NCBIfam" id="NF003164">
    <property type="entry name" value="PRK04147.1"/>
    <property type="match status" value="1"/>
</dbReference>
<dbReference type="PRINTS" id="PR00146">
    <property type="entry name" value="DHPICSNTHASE"/>
</dbReference>
<dbReference type="InterPro" id="IPR020624">
    <property type="entry name" value="Schiff_base-form_aldolases_CS"/>
</dbReference>
<dbReference type="SUPFAM" id="SSF51569">
    <property type="entry name" value="Aldolase"/>
    <property type="match status" value="1"/>
</dbReference>
<protein>
    <submittedName>
        <fullName evidence="6">N-acetylneuraminate lyase</fullName>
    </submittedName>
</protein>
<evidence type="ECO:0000256" key="1">
    <source>
        <dbReference type="ARBA" id="ARBA00023239"/>
    </source>
</evidence>
<dbReference type="GO" id="GO:0008747">
    <property type="term" value="F:N-acetylneuraminate lyase activity"/>
    <property type="evidence" value="ECO:0007669"/>
    <property type="project" value="TreeGrafter"/>
</dbReference>
<proteinExistence type="inferred from homology"/>
<comment type="caution">
    <text evidence="6">The sequence shown here is derived from an EMBL/GenBank/DDBJ whole genome shotgun (WGS) entry which is preliminary data.</text>
</comment>
<dbReference type="OrthoDB" id="9782828at2"/>
<dbReference type="InterPro" id="IPR013785">
    <property type="entry name" value="Aldolase_TIM"/>
</dbReference>
<dbReference type="GO" id="GO:0019262">
    <property type="term" value="P:N-acetylneuraminate catabolic process"/>
    <property type="evidence" value="ECO:0007669"/>
    <property type="project" value="TreeGrafter"/>
</dbReference>
<feature type="binding site" evidence="5">
    <location>
        <position position="210"/>
    </location>
    <ligand>
        <name>pyruvate</name>
        <dbReference type="ChEBI" id="CHEBI:15361"/>
    </ligand>
</feature>
<sequence>MSKNLKLKYNGIYPALVTPFDKDGKVNHEKLEKVVEYLISVQKVDGLYVTGSTGEFLLMSAQERIKIFETVAKVTKKRIKLIAQVGVLNVDEAIEMAKAAKKYEFDAISAITPYYYSFSFDEVKEYYSKISSAAKLDMFIYYLPQLAGGKMSVDQFGELLKIDHVVGAKYGAMDIYFFERLIRKNKEKIFFYAWDEALSLGILLGADGAIGSTYTLNAKKAKQIFDKVKSGNIDGLKEMVHEYNDFVDFVVKNGLMQTLKATLTYLGVDAGYSKLPFNNRAESEMKKVAKEIKEKYLN</sequence>
<organism evidence="6 7">
    <name type="scientific">Mycoplasma testudineum</name>
    <dbReference type="NCBI Taxonomy" id="244584"/>
    <lineage>
        <taxon>Bacteria</taxon>
        <taxon>Bacillati</taxon>
        <taxon>Mycoplasmatota</taxon>
        <taxon>Mollicutes</taxon>
        <taxon>Mycoplasmataceae</taxon>
        <taxon>Mycoplasma</taxon>
    </lineage>
</organism>
<evidence type="ECO:0000256" key="5">
    <source>
        <dbReference type="PIRSR" id="PIRSR001365-2"/>
    </source>
</evidence>
<accession>A0A4R6IDM2</accession>
<feature type="binding site" evidence="5">
    <location>
        <position position="53"/>
    </location>
    <ligand>
        <name>pyruvate</name>
        <dbReference type="ChEBI" id="CHEBI:15361"/>
    </ligand>
</feature>
<dbReference type="PROSITE" id="PS00665">
    <property type="entry name" value="DHDPS_1"/>
    <property type="match status" value="1"/>
</dbReference>
<evidence type="ECO:0000256" key="4">
    <source>
        <dbReference type="PIRSR" id="PIRSR001365-1"/>
    </source>
</evidence>
<dbReference type="PANTHER" id="PTHR42849">
    <property type="entry name" value="N-ACETYLNEURAMINATE LYASE"/>
    <property type="match status" value="1"/>
</dbReference>
<name>A0A4R6IDM2_9MOLU</name>
<dbReference type="Gene3D" id="3.20.20.70">
    <property type="entry name" value="Aldolase class I"/>
    <property type="match status" value="1"/>
</dbReference>
<evidence type="ECO:0000256" key="3">
    <source>
        <dbReference type="PIRNR" id="PIRNR001365"/>
    </source>
</evidence>
<evidence type="ECO:0000313" key="7">
    <source>
        <dbReference type="Proteomes" id="UP000295518"/>
    </source>
</evidence>
<dbReference type="RefSeq" id="WP_094254613.1">
    <property type="nucleotide sequence ID" value="NZ_NNCE01000003.1"/>
</dbReference>
<keyword evidence="2" id="KW-0704">Schiff base</keyword>
<evidence type="ECO:0000256" key="2">
    <source>
        <dbReference type="ARBA" id="ARBA00023270"/>
    </source>
</evidence>
<dbReference type="PANTHER" id="PTHR42849:SF1">
    <property type="entry name" value="N-ACETYLNEURAMINATE LYASE"/>
    <property type="match status" value="1"/>
</dbReference>
<reference evidence="6 7" key="1">
    <citation type="submission" date="2019-03" db="EMBL/GenBank/DDBJ databases">
        <title>Genomic Encyclopedia of Archaeal and Bacterial Type Strains, Phase II (KMG-II): from individual species to whole genera.</title>
        <authorList>
            <person name="Goeker M."/>
        </authorList>
    </citation>
    <scope>NUCLEOTIDE SEQUENCE [LARGE SCALE GENOMIC DNA]</scope>
    <source>
        <strain evidence="6 7">ATCC 700618</strain>
    </source>
</reference>
<dbReference type="AlphaFoldDB" id="A0A4R6IDM2"/>
<dbReference type="PIRSF" id="PIRSF001365">
    <property type="entry name" value="DHDPS"/>
    <property type="match status" value="1"/>
</dbReference>
<keyword evidence="7" id="KW-1185">Reference proteome</keyword>